<feature type="transmembrane region" description="Helical" evidence="1">
    <location>
        <begin position="94"/>
        <end position="114"/>
    </location>
</feature>
<keyword evidence="1" id="KW-0472">Membrane</keyword>
<accession>A0A6I6JTC4</accession>
<keyword evidence="1" id="KW-0812">Transmembrane</keyword>
<proteinExistence type="predicted"/>
<sequence length="360" mass="41863">MKRKKQKIKSWILPVLAIVVFAITRILAGLPDFTEFAYSQGIYPHLASFISFFSWFFPFSLDDLFYFLLILLVLVLIVLLVFKKIRLVKAGKIVLNVFALVFILFYVFWGFNYFRADLNTRLNIHEQKANTEYFLVVFEKLVNQTNKSYSNFEGFDIAEIDSLVEESYKNLSPALKLKYPAGKRKAKKISLSSFFGKAGISGYFGPFFSEVHVNSKVLPVEYPFVLAHEKAHQFGITSEAEANFYAWLVCSQSSSKKLQYSGNLVLLRYFINQGFQLDGFSEIINKLDGEVRKDYKEIREHWMTLRNEKVDKIATKVNDTYLKTNKVEKGIEDYKGVVKYAMDFSLDTAFQKRYNLPFFY</sequence>
<protein>
    <submittedName>
        <fullName evidence="2">DUF3810 family protein</fullName>
    </submittedName>
</protein>
<gene>
    <name evidence="2" type="ORF">GM418_12660</name>
</gene>
<keyword evidence="3" id="KW-1185">Reference proteome</keyword>
<feature type="transmembrane region" description="Helical" evidence="1">
    <location>
        <begin position="12"/>
        <end position="30"/>
    </location>
</feature>
<dbReference type="Proteomes" id="UP000428260">
    <property type="component" value="Chromosome"/>
</dbReference>
<keyword evidence="1" id="KW-1133">Transmembrane helix</keyword>
<dbReference type="KEGG" id="mcos:GM418_12660"/>
<dbReference type="Pfam" id="PF12725">
    <property type="entry name" value="DUF3810"/>
    <property type="match status" value="1"/>
</dbReference>
<reference evidence="2 3" key="1">
    <citation type="submission" date="2019-11" db="EMBL/GenBank/DDBJ databases">
        <authorList>
            <person name="Zheng R.K."/>
            <person name="Sun C.M."/>
        </authorList>
    </citation>
    <scope>NUCLEOTIDE SEQUENCE [LARGE SCALE GENOMIC DNA]</scope>
    <source>
        <strain evidence="2 3">WC007</strain>
    </source>
</reference>
<evidence type="ECO:0000256" key="1">
    <source>
        <dbReference type="SAM" id="Phobius"/>
    </source>
</evidence>
<name>A0A6I6JTC4_9BACT</name>
<dbReference type="InterPro" id="IPR024294">
    <property type="entry name" value="DUF3810"/>
</dbReference>
<evidence type="ECO:0000313" key="2">
    <source>
        <dbReference type="EMBL" id="QGY44479.1"/>
    </source>
</evidence>
<organism evidence="2 3">
    <name type="scientific">Maribellus comscasis</name>
    <dbReference type="NCBI Taxonomy" id="2681766"/>
    <lineage>
        <taxon>Bacteria</taxon>
        <taxon>Pseudomonadati</taxon>
        <taxon>Bacteroidota</taxon>
        <taxon>Bacteroidia</taxon>
        <taxon>Marinilabiliales</taxon>
        <taxon>Prolixibacteraceae</taxon>
        <taxon>Maribellus</taxon>
    </lineage>
</organism>
<feature type="transmembrane region" description="Helical" evidence="1">
    <location>
        <begin position="64"/>
        <end position="82"/>
    </location>
</feature>
<dbReference type="AlphaFoldDB" id="A0A6I6JTC4"/>
<dbReference type="EMBL" id="CP046401">
    <property type="protein sequence ID" value="QGY44479.1"/>
    <property type="molecule type" value="Genomic_DNA"/>
</dbReference>
<dbReference type="RefSeq" id="WP_158866750.1">
    <property type="nucleotide sequence ID" value="NZ_CP046401.1"/>
</dbReference>
<evidence type="ECO:0000313" key="3">
    <source>
        <dbReference type="Proteomes" id="UP000428260"/>
    </source>
</evidence>